<dbReference type="CDD" id="cd03143">
    <property type="entry name" value="A4_beta-galactosidase_middle_domain"/>
    <property type="match status" value="1"/>
</dbReference>
<gene>
    <name evidence="11" type="ORF">K1X11_010875</name>
</gene>
<evidence type="ECO:0000256" key="3">
    <source>
        <dbReference type="ARBA" id="ARBA00012756"/>
    </source>
</evidence>
<dbReference type="SUPFAM" id="SSF51445">
    <property type="entry name" value="(Trans)glycosidases"/>
    <property type="match status" value="1"/>
</dbReference>
<dbReference type="PANTHER" id="PTHR36447">
    <property type="entry name" value="BETA-GALACTOSIDASE GANA"/>
    <property type="match status" value="1"/>
</dbReference>
<dbReference type="PANTHER" id="PTHR36447:SF2">
    <property type="entry name" value="BETA-GALACTOSIDASE YESZ"/>
    <property type="match status" value="1"/>
</dbReference>
<comment type="similarity">
    <text evidence="2 8">Belongs to the glycosyl hydrolase 42 family.</text>
</comment>
<evidence type="ECO:0000256" key="5">
    <source>
        <dbReference type="ARBA" id="ARBA00022801"/>
    </source>
</evidence>
<evidence type="ECO:0000313" key="11">
    <source>
        <dbReference type="EMBL" id="WRQ89910.1"/>
    </source>
</evidence>
<keyword evidence="7 8" id="KW-0326">Glycosidase</keyword>
<dbReference type="InterPro" id="IPR003476">
    <property type="entry name" value="Glyco_hydro_42"/>
</dbReference>
<dbReference type="EMBL" id="CP139781">
    <property type="protein sequence ID" value="WRQ89910.1"/>
    <property type="molecule type" value="Genomic_DNA"/>
</dbReference>
<sequence length="664" mass="73159">MNKLYHGVCYYPDLWPEDCIDGDIAEMQRLGLNMIRMGEAVWSRLEPNEGEVSFDFYLGVMDRLHAAGIDVVWCTPTPCPPIWLTHGHPERCFVDGEGRVMHHGARQHVSYAHPDVFDACVRIARQSGEALGSHPSLVAFQVDNELCCHTAEDFNPHAIAGWHRWLEARYEGDIERLNAAWCTALFSERYQRFEQVPAPVRTPFLHNASLETAWRLYSRERIAQFLEAQIAALREHTDRPITHNFGLGFPAGFERMCERVDFASVDDYPPSDRWTDLVLDHDMYRPAIPGRAHWLMETSVAHNGWFGAHETVHPPGFLAAEVALSYALGAQTVCYWLWRQQRAGCEMPHSAILSAWGEPSIGHAEVARADAARRELEPLILRTRPAPAEVGLTWSDRGRVMLDVEPLGANRERHQVDYVQSIKQWHGLLCDTGAHRDVVFEGAAIPAGMKVLFTPMMACVDEAFWAKAQAWVEAGGTWVVGPLTGTRTAEHNVPIDAGLGAALEALAGVKAVFSYPITDAGVRGELTVGEAAEPVPLVGWCSALRPVDEATAVCGRLVCAGSPVDGLAWWTERAVGAGRVVMLSVEIAEAEAEATWATIIDHVLTAADVERAAVSPGTIVAPRIDDAGQRSWIAINMDGQGGTWSAPTGESLAIKPYGWRVVEA</sequence>
<accession>A0ABZ1CI33</accession>
<organism evidence="11 12">
    <name type="scientific">Actomonas aquatica</name>
    <dbReference type="NCBI Taxonomy" id="2866162"/>
    <lineage>
        <taxon>Bacteria</taxon>
        <taxon>Pseudomonadati</taxon>
        <taxon>Verrucomicrobiota</taxon>
        <taxon>Opitutia</taxon>
        <taxon>Opitutales</taxon>
        <taxon>Opitutaceae</taxon>
        <taxon>Actomonas</taxon>
    </lineage>
</organism>
<dbReference type="Proteomes" id="UP000738431">
    <property type="component" value="Chromosome"/>
</dbReference>
<evidence type="ECO:0000259" key="9">
    <source>
        <dbReference type="Pfam" id="PF02449"/>
    </source>
</evidence>
<reference evidence="11 12" key="2">
    <citation type="submission" date="2023-12" db="EMBL/GenBank/DDBJ databases">
        <title>Description of an unclassified Opitutus bacterium of Verrucomicrobiota.</title>
        <authorList>
            <person name="Zhang D.-F."/>
        </authorList>
    </citation>
    <scope>NUCLEOTIDE SEQUENCE [LARGE SCALE GENOMIC DNA]</scope>
    <source>
        <strain evidence="11 12">WL0086</strain>
    </source>
</reference>
<feature type="domain" description="Glycoside hydrolase family 42 N-terminal" evidence="9">
    <location>
        <begin position="9"/>
        <end position="370"/>
    </location>
</feature>
<keyword evidence="6" id="KW-0862">Zinc</keyword>
<name>A0ABZ1CI33_9BACT</name>
<dbReference type="InterPro" id="IPR013529">
    <property type="entry name" value="Glyco_hydro_42_N"/>
</dbReference>
<dbReference type="Pfam" id="PF02449">
    <property type="entry name" value="Glyco_hydro_42"/>
    <property type="match status" value="1"/>
</dbReference>
<evidence type="ECO:0000313" key="12">
    <source>
        <dbReference type="Proteomes" id="UP000738431"/>
    </source>
</evidence>
<dbReference type="InterPro" id="IPR013738">
    <property type="entry name" value="Beta_galactosidase_Trimer"/>
</dbReference>
<dbReference type="InterPro" id="IPR017853">
    <property type="entry name" value="GH"/>
</dbReference>
<dbReference type="EC" id="3.2.1.23" evidence="3 8"/>
<evidence type="ECO:0000256" key="2">
    <source>
        <dbReference type="ARBA" id="ARBA00005940"/>
    </source>
</evidence>
<dbReference type="InterPro" id="IPR029062">
    <property type="entry name" value="Class_I_gatase-like"/>
</dbReference>
<keyword evidence="12" id="KW-1185">Reference proteome</keyword>
<evidence type="ECO:0000256" key="8">
    <source>
        <dbReference type="PIRNR" id="PIRNR001084"/>
    </source>
</evidence>
<protein>
    <recommendedName>
        <fullName evidence="3 8">Beta-galactosidase</fullName>
        <shortName evidence="8">Beta-gal</shortName>
        <ecNumber evidence="3 8">3.2.1.23</ecNumber>
    </recommendedName>
</protein>
<comment type="catalytic activity">
    <reaction evidence="1 8">
        <text>Hydrolysis of terminal non-reducing beta-D-galactose residues in beta-D-galactosides.</text>
        <dbReference type="EC" id="3.2.1.23"/>
    </reaction>
</comment>
<reference evidence="11 12" key="1">
    <citation type="submission" date="2021-08" db="EMBL/GenBank/DDBJ databases">
        <authorList>
            <person name="Zhang D."/>
            <person name="Zhang A."/>
            <person name="Wang L."/>
        </authorList>
    </citation>
    <scope>NUCLEOTIDE SEQUENCE [LARGE SCALE GENOMIC DNA]</scope>
    <source>
        <strain evidence="11 12">WL0086</strain>
    </source>
</reference>
<dbReference type="GO" id="GO:0004565">
    <property type="term" value="F:beta-galactosidase activity"/>
    <property type="evidence" value="ECO:0007669"/>
    <property type="project" value="UniProtKB-EC"/>
</dbReference>
<dbReference type="Gene3D" id="3.20.20.80">
    <property type="entry name" value="Glycosidases"/>
    <property type="match status" value="1"/>
</dbReference>
<proteinExistence type="inferred from homology"/>
<dbReference type="SUPFAM" id="SSF52317">
    <property type="entry name" value="Class I glutamine amidotransferase-like"/>
    <property type="match status" value="1"/>
</dbReference>
<evidence type="ECO:0000259" key="10">
    <source>
        <dbReference type="Pfam" id="PF08532"/>
    </source>
</evidence>
<feature type="domain" description="Beta-galactosidase trimerisation" evidence="10">
    <location>
        <begin position="390"/>
        <end position="597"/>
    </location>
</feature>
<dbReference type="PIRSF" id="PIRSF001084">
    <property type="entry name" value="B-galactosidase"/>
    <property type="match status" value="1"/>
</dbReference>
<dbReference type="Gene3D" id="3.40.50.880">
    <property type="match status" value="1"/>
</dbReference>
<dbReference type="RefSeq" id="WP_221032367.1">
    <property type="nucleotide sequence ID" value="NZ_CP139781.1"/>
</dbReference>
<evidence type="ECO:0000256" key="6">
    <source>
        <dbReference type="ARBA" id="ARBA00022833"/>
    </source>
</evidence>
<evidence type="ECO:0000256" key="4">
    <source>
        <dbReference type="ARBA" id="ARBA00022723"/>
    </source>
</evidence>
<dbReference type="Pfam" id="PF08532">
    <property type="entry name" value="Glyco_hydro_42M"/>
    <property type="match status" value="1"/>
</dbReference>
<evidence type="ECO:0000256" key="7">
    <source>
        <dbReference type="ARBA" id="ARBA00023295"/>
    </source>
</evidence>
<keyword evidence="4" id="KW-0479">Metal-binding</keyword>
<evidence type="ECO:0000256" key="1">
    <source>
        <dbReference type="ARBA" id="ARBA00001412"/>
    </source>
</evidence>
<keyword evidence="5 8" id="KW-0378">Hydrolase</keyword>